<proteinExistence type="predicted"/>
<organism evidence="2 3">
    <name type="scientific">Cirrhinus mrigala</name>
    <name type="common">Mrigala</name>
    <dbReference type="NCBI Taxonomy" id="683832"/>
    <lineage>
        <taxon>Eukaryota</taxon>
        <taxon>Metazoa</taxon>
        <taxon>Chordata</taxon>
        <taxon>Craniata</taxon>
        <taxon>Vertebrata</taxon>
        <taxon>Euteleostomi</taxon>
        <taxon>Actinopterygii</taxon>
        <taxon>Neopterygii</taxon>
        <taxon>Teleostei</taxon>
        <taxon>Ostariophysi</taxon>
        <taxon>Cypriniformes</taxon>
        <taxon>Cyprinidae</taxon>
        <taxon>Labeoninae</taxon>
        <taxon>Labeonini</taxon>
        <taxon>Cirrhinus</taxon>
    </lineage>
</organism>
<feature type="non-terminal residue" evidence="2">
    <location>
        <position position="1"/>
    </location>
</feature>
<dbReference type="AlphaFoldDB" id="A0ABD0MDH6"/>
<sequence length="72" mass="8303">RPDIAVQYNPEKISIILENEVVITNLQRLSAFLFMFGLIYALDLSYPKEMANTFEFIQKVLLGLDDGKLKPR</sequence>
<keyword evidence="3" id="KW-1185">Reference proteome</keyword>
<protein>
    <submittedName>
        <fullName evidence="2">Uncharacterized protein</fullName>
    </submittedName>
</protein>
<name>A0ABD0MDH6_CIRMR</name>
<evidence type="ECO:0000313" key="2">
    <source>
        <dbReference type="EMBL" id="KAL0148097.1"/>
    </source>
</evidence>
<gene>
    <name evidence="2" type="ORF">M9458_056637</name>
</gene>
<dbReference type="EMBL" id="JAMKFB020000713">
    <property type="protein sequence ID" value="KAL0148097.1"/>
    <property type="molecule type" value="Genomic_DNA"/>
</dbReference>
<comment type="caution">
    <text evidence="2">The sequence shown here is derived from an EMBL/GenBank/DDBJ whole genome shotgun (WGS) entry which is preliminary data.</text>
</comment>
<evidence type="ECO:0000313" key="3">
    <source>
        <dbReference type="Proteomes" id="UP001529510"/>
    </source>
</evidence>
<evidence type="ECO:0000256" key="1">
    <source>
        <dbReference type="SAM" id="Phobius"/>
    </source>
</evidence>
<accession>A0ABD0MDH6</accession>
<feature type="transmembrane region" description="Helical" evidence="1">
    <location>
        <begin position="29"/>
        <end position="46"/>
    </location>
</feature>
<keyword evidence="1" id="KW-0812">Transmembrane</keyword>
<reference evidence="2 3" key="1">
    <citation type="submission" date="2024-05" db="EMBL/GenBank/DDBJ databases">
        <title>Genome sequencing and assembly of Indian major carp, Cirrhinus mrigala (Hamilton, 1822).</title>
        <authorList>
            <person name="Mohindra V."/>
            <person name="Chowdhury L.M."/>
            <person name="Lal K."/>
            <person name="Jena J.K."/>
        </authorList>
    </citation>
    <scope>NUCLEOTIDE SEQUENCE [LARGE SCALE GENOMIC DNA]</scope>
    <source>
        <strain evidence="2">CM1030</strain>
        <tissue evidence="2">Blood</tissue>
    </source>
</reference>
<keyword evidence="1" id="KW-1133">Transmembrane helix</keyword>
<dbReference type="PANTHER" id="PTHR31025">
    <property type="entry name" value="SI:CH211-196P9.1-RELATED"/>
    <property type="match status" value="1"/>
</dbReference>
<dbReference type="PANTHER" id="PTHR31025:SF19">
    <property type="entry name" value="SI:CH73-42K18.1-RELATED"/>
    <property type="match status" value="1"/>
</dbReference>
<dbReference type="Proteomes" id="UP001529510">
    <property type="component" value="Unassembled WGS sequence"/>
</dbReference>
<feature type="non-terminal residue" evidence="2">
    <location>
        <position position="72"/>
    </location>
</feature>
<keyword evidence="1" id="KW-0472">Membrane</keyword>